<dbReference type="AlphaFoldDB" id="A0A8J8NN31"/>
<reference evidence="2" key="1">
    <citation type="submission" date="2019-06" db="EMBL/GenBank/DDBJ databases">
        <authorList>
            <person name="Zheng W."/>
        </authorList>
    </citation>
    <scope>NUCLEOTIDE SEQUENCE</scope>
    <source>
        <strain evidence="2">QDHG01</strain>
    </source>
</reference>
<protein>
    <recommendedName>
        <fullName evidence="1">Cytidyltransferase-like domain-containing protein</fullName>
    </recommendedName>
</protein>
<gene>
    <name evidence="2" type="ORF">FGO68_gene2445</name>
</gene>
<dbReference type="OrthoDB" id="330671at2759"/>
<dbReference type="PANTHER" id="PTHR10695">
    <property type="entry name" value="DEPHOSPHO-COA KINASE-RELATED"/>
    <property type="match status" value="1"/>
</dbReference>
<comment type="caution">
    <text evidence="2">The sequence shown here is derived from an EMBL/GenBank/DDBJ whole genome shotgun (WGS) entry which is preliminary data.</text>
</comment>
<dbReference type="InterPro" id="IPR014729">
    <property type="entry name" value="Rossmann-like_a/b/a_fold"/>
</dbReference>
<dbReference type="Gene3D" id="3.40.50.620">
    <property type="entry name" value="HUPs"/>
    <property type="match status" value="1"/>
</dbReference>
<accession>A0A8J8NN31</accession>
<dbReference type="InterPro" id="IPR004821">
    <property type="entry name" value="Cyt_trans-like"/>
</dbReference>
<dbReference type="Proteomes" id="UP000785679">
    <property type="component" value="Unassembled WGS sequence"/>
</dbReference>
<evidence type="ECO:0000313" key="3">
    <source>
        <dbReference type="Proteomes" id="UP000785679"/>
    </source>
</evidence>
<dbReference type="GO" id="GO:0015937">
    <property type="term" value="P:coenzyme A biosynthetic process"/>
    <property type="evidence" value="ECO:0007669"/>
    <property type="project" value="TreeGrafter"/>
</dbReference>
<dbReference type="SUPFAM" id="SSF52374">
    <property type="entry name" value="Nucleotidylyl transferase"/>
    <property type="match status" value="1"/>
</dbReference>
<feature type="domain" description="Cytidyltransferase-like" evidence="1">
    <location>
        <begin position="32"/>
        <end position="98"/>
    </location>
</feature>
<name>A0A8J8NN31_HALGN</name>
<evidence type="ECO:0000259" key="1">
    <source>
        <dbReference type="Pfam" id="PF01467"/>
    </source>
</evidence>
<evidence type="ECO:0000313" key="2">
    <source>
        <dbReference type="EMBL" id="TNV77819.1"/>
    </source>
</evidence>
<dbReference type="Pfam" id="PF01467">
    <property type="entry name" value="CTP_transf_like"/>
    <property type="match status" value="1"/>
</dbReference>
<dbReference type="GO" id="GO:0004140">
    <property type="term" value="F:dephospho-CoA kinase activity"/>
    <property type="evidence" value="ECO:0007669"/>
    <property type="project" value="TreeGrafter"/>
</dbReference>
<proteinExistence type="predicted"/>
<organism evidence="2 3">
    <name type="scientific">Halteria grandinella</name>
    <dbReference type="NCBI Taxonomy" id="5974"/>
    <lineage>
        <taxon>Eukaryota</taxon>
        <taxon>Sar</taxon>
        <taxon>Alveolata</taxon>
        <taxon>Ciliophora</taxon>
        <taxon>Intramacronucleata</taxon>
        <taxon>Spirotrichea</taxon>
        <taxon>Stichotrichia</taxon>
        <taxon>Sporadotrichida</taxon>
        <taxon>Halteriidae</taxon>
        <taxon>Halteria</taxon>
    </lineage>
</organism>
<sequence>MLVRANFFEEPLEKESSGDLKLFAFDKGGIAMGGTFDHLHNGHKLLLSQAMLCSNSRILCGVTTDALLKKKVYAQYLESFEARRQSVIDFCTKLNPRITSMPEGKGLVTFELDDPIGPTGTDSELEALVLTREVAKGGVMINEARERNSLHPLRLVFVDMILSEVTEDDNSFSNKTSSTYIREYIAKQADKHSE</sequence>
<keyword evidence="3" id="KW-1185">Reference proteome</keyword>
<dbReference type="EMBL" id="RRYP01011301">
    <property type="protein sequence ID" value="TNV77819.1"/>
    <property type="molecule type" value="Genomic_DNA"/>
</dbReference>
<dbReference type="PANTHER" id="PTHR10695:SF46">
    <property type="entry name" value="BIFUNCTIONAL COENZYME A SYNTHASE-RELATED"/>
    <property type="match status" value="1"/>
</dbReference>